<sequence>MRVLRLISLWSCRITVPSGYESKGTESAPVFAHALVHYNMSCFAGWCHSNTSRHGRNRSGATCIIVSIWYSLSQMSFLLSLGPLRLLCQITVIYTINGSVVMLD</sequence>
<proteinExistence type="predicted"/>
<dbReference type="AlphaFoldDB" id="A0A9N8KY79"/>
<name>A0A9N8KY79_CHRIL</name>
<dbReference type="EMBL" id="LR824005">
    <property type="protein sequence ID" value="CAD0194510.1"/>
    <property type="molecule type" value="Genomic_DNA"/>
</dbReference>
<gene>
    <name evidence="1" type="ORF">CINC_LOCUS5365</name>
</gene>
<evidence type="ECO:0000313" key="2">
    <source>
        <dbReference type="Proteomes" id="UP001154114"/>
    </source>
</evidence>
<evidence type="ECO:0000313" key="1">
    <source>
        <dbReference type="EMBL" id="CAD0194510.1"/>
    </source>
</evidence>
<dbReference type="OrthoDB" id="7509727at2759"/>
<accession>A0A9N8KY79</accession>
<organism evidence="1 2">
    <name type="scientific">Chrysodeixis includens</name>
    <name type="common">Soybean looper</name>
    <name type="synonym">Pseudoplusia includens</name>
    <dbReference type="NCBI Taxonomy" id="689277"/>
    <lineage>
        <taxon>Eukaryota</taxon>
        <taxon>Metazoa</taxon>
        <taxon>Ecdysozoa</taxon>
        <taxon>Arthropoda</taxon>
        <taxon>Hexapoda</taxon>
        <taxon>Insecta</taxon>
        <taxon>Pterygota</taxon>
        <taxon>Neoptera</taxon>
        <taxon>Endopterygota</taxon>
        <taxon>Lepidoptera</taxon>
        <taxon>Glossata</taxon>
        <taxon>Ditrysia</taxon>
        <taxon>Noctuoidea</taxon>
        <taxon>Noctuidae</taxon>
        <taxon>Plusiinae</taxon>
        <taxon>Chrysodeixis</taxon>
    </lineage>
</organism>
<keyword evidence="2" id="KW-1185">Reference proteome</keyword>
<reference evidence="1" key="1">
    <citation type="submission" date="2021-12" db="EMBL/GenBank/DDBJ databases">
        <authorList>
            <person name="King R."/>
        </authorList>
    </citation>
    <scope>NUCLEOTIDE SEQUENCE</scope>
</reference>
<protein>
    <submittedName>
        <fullName evidence="1">Uncharacterized protein</fullName>
    </submittedName>
</protein>
<dbReference type="Proteomes" id="UP001154114">
    <property type="component" value="Chromosome 2"/>
</dbReference>